<accession>A0A2R8AVL4</accession>
<dbReference type="OrthoDB" id="354287at2"/>
<dbReference type="InterPro" id="IPR000014">
    <property type="entry name" value="PAS"/>
</dbReference>
<proteinExistence type="inferred from homology"/>
<dbReference type="CDD" id="cd00130">
    <property type="entry name" value="PAS"/>
    <property type="match status" value="1"/>
</dbReference>
<feature type="domain" description="Methyl-accepting transducer" evidence="5">
    <location>
        <begin position="361"/>
        <end position="583"/>
    </location>
</feature>
<evidence type="ECO:0000256" key="3">
    <source>
        <dbReference type="PROSITE-ProRule" id="PRU00284"/>
    </source>
</evidence>
<feature type="region of interest" description="Disordered" evidence="4">
    <location>
        <begin position="1"/>
        <end position="77"/>
    </location>
</feature>
<dbReference type="GO" id="GO:0006935">
    <property type="term" value="P:chemotaxis"/>
    <property type="evidence" value="ECO:0007669"/>
    <property type="project" value="UniProtKB-KW"/>
</dbReference>
<organism evidence="6 7">
    <name type="scientific">Pseudoprimorskyibacter insulae</name>
    <dbReference type="NCBI Taxonomy" id="1695997"/>
    <lineage>
        <taxon>Bacteria</taxon>
        <taxon>Pseudomonadati</taxon>
        <taxon>Pseudomonadota</taxon>
        <taxon>Alphaproteobacteria</taxon>
        <taxon>Rhodobacterales</taxon>
        <taxon>Paracoccaceae</taxon>
        <taxon>Pseudoprimorskyibacter</taxon>
    </lineage>
</organism>
<evidence type="ECO:0000256" key="2">
    <source>
        <dbReference type="ARBA" id="ARBA00029447"/>
    </source>
</evidence>
<dbReference type="EMBL" id="OMOJ01000003">
    <property type="protein sequence ID" value="SPF80071.1"/>
    <property type="molecule type" value="Genomic_DNA"/>
</dbReference>
<dbReference type="Gene3D" id="1.10.287.950">
    <property type="entry name" value="Methyl-accepting chemotaxis protein"/>
    <property type="match status" value="1"/>
</dbReference>
<feature type="compositionally biased region" description="Basic residues" evidence="4">
    <location>
        <begin position="1"/>
        <end position="12"/>
    </location>
</feature>
<evidence type="ECO:0000313" key="7">
    <source>
        <dbReference type="Proteomes" id="UP000244904"/>
    </source>
</evidence>
<comment type="similarity">
    <text evidence="2">Belongs to the methyl-accepting chemotaxis (MCP) protein family.</text>
</comment>
<dbReference type="SUPFAM" id="SSF58104">
    <property type="entry name" value="Methyl-accepting chemotaxis protein (MCP) signaling domain"/>
    <property type="match status" value="1"/>
</dbReference>
<dbReference type="Pfam" id="PF00015">
    <property type="entry name" value="MCPsignal"/>
    <property type="match status" value="1"/>
</dbReference>
<protein>
    <submittedName>
        <fullName evidence="6">Methyl-accepting chemotaxis protein I</fullName>
    </submittedName>
</protein>
<dbReference type="PANTHER" id="PTHR43531">
    <property type="entry name" value="PROTEIN ICFG"/>
    <property type="match status" value="1"/>
</dbReference>
<dbReference type="GO" id="GO:0007165">
    <property type="term" value="P:signal transduction"/>
    <property type="evidence" value="ECO:0007669"/>
    <property type="project" value="UniProtKB-KW"/>
</dbReference>
<keyword evidence="3" id="KW-0807">Transducer</keyword>
<gene>
    <name evidence="6" type="primary">tsr_1</name>
    <name evidence="6" type="ORF">PRI8871_01873</name>
</gene>
<evidence type="ECO:0000256" key="1">
    <source>
        <dbReference type="ARBA" id="ARBA00022500"/>
    </source>
</evidence>
<reference evidence="7" key="1">
    <citation type="submission" date="2018-03" db="EMBL/GenBank/DDBJ databases">
        <authorList>
            <person name="Rodrigo-Torres L."/>
            <person name="Arahal R. D."/>
            <person name="Lucena T."/>
        </authorList>
    </citation>
    <scope>NUCLEOTIDE SEQUENCE [LARGE SCALE GENOMIC DNA]</scope>
    <source>
        <strain evidence="7">CECT 8871</strain>
    </source>
</reference>
<name>A0A2R8AVL4_9RHOB</name>
<dbReference type="InterPro" id="IPR051310">
    <property type="entry name" value="MCP_chemotaxis"/>
</dbReference>
<keyword evidence="7" id="KW-1185">Reference proteome</keyword>
<dbReference type="InterPro" id="IPR004089">
    <property type="entry name" value="MCPsignal_dom"/>
</dbReference>
<dbReference type="InterPro" id="IPR041395">
    <property type="entry name" value="McpB_HAMP_3rd"/>
</dbReference>
<dbReference type="Proteomes" id="UP000244904">
    <property type="component" value="Unassembled WGS sequence"/>
</dbReference>
<dbReference type="Gene3D" id="3.30.450.20">
    <property type="entry name" value="PAS domain"/>
    <property type="match status" value="1"/>
</dbReference>
<dbReference type="AlphaFoldDB" id="A0A2R8AVL4"/>
<dbReference type="SMART" id="SM00283">
    <property type="entry name" value="MA"/>
    <property type="match status" value="1"/>
</dbReference>
<dbReference type="PANTHER" id="PTHR43531:SF11">
    <property type="entry name" value="METHYL-ACCEPTING CHEMOTAXIS PROTEIN 3"/>
    <property type="match status" value="1"/>
</dbReference>
<dbReference type="GO" id="GO:0004888">
    <property type="term" value="F:transmembrane signaling receptor activity"/>
    <property type="evidence" value="ECO:0007669"/>
    <property type="project" value="TreeGrafter"/>
</dbReference>
<keyword evidence="1" id="KW-0145">Chemotaxis</keyword>
<dbReference type="PROSITE" id="PS50111">
    <property type="entry name" value="CHEMOTAXIS_TRANSDUC_2"/>
    <property type="match status" value="1"/>
</dbReference>
<dbReference type="CDD" id="cd17528">
    <property type="entry name" value="HAMP_III"/>
    <property type="match status" value="1"/>
</dbReference>
<feature type="region of interest" description="Disordered" evidence="4">
    <location>
        <begin position="636"/>
        <end position="659"/>
    </location>
</feature>
<dbReference type="CDD" id="cd11386">
    <property type="entry name" value="MCP_signal"/>
    <property type="match status" value="1"/>
</dbReference>
<evidence type="ECO:0000259" key="5">
    <source>
        <dbReference type="PROSITE" id="PS50111"/>
    </source>
</evidence>
<dbReference type="GO" id="GO:0005886">
    <property type="term" value="C:plasma membrane"/>
    <property type="evidence" value="ECO:0007669"/>
    <property type="project" value="TreeGrafter"/>
</dbReference>
<dbReference type="Pfam" id="PF18575">
    <property type="entry name" value="HAMP_N3"/>
    <property type="match status" value="1"/>
</dbReference>
<evidence type="ECO:0000313" key="6">
    <source>
        <dbReference type="EMBL" id="SPF80071.1"/>
    </source>
</evidence>
<evidence type="ECO:0000256" key="4">
    <source>
        <dbReference type="SAM" id="MobiDB-lite"/>
    </source>
</evidence>
<sequence length="659" mass="71121">MTRKTPPRRPTRRTASGAKKEPADDADATDATDNAPAKPDTPEPGQIERPTPTSTSEAAQAADLDQRITDMTASNSKKDKWETLASTALIDVMTTPVVIADKDYYIRYANPAAVAAFTALEPRLRKDLPQFSAKTLIGKNVDVFHKDPSHQRRILDNMAKPHNGVIDFAEVMLTFTAAPLFDENGDMDAVIVELADGTEQRDAQKLNDVVSSQFQTLLKQMEIMSMAHEAGDIDVMIDVSSFKLEDLRAAAVMVNDMVQAHIDTKKAAMAVVEKFGDGNFDADLPQLPGKKIFLNNIINKVRANFRSVTSEVTRLSDSIVNGNLDVTVNTEKFSGEYAQIVESFERAFLSLNNAFSVISDQVDQVGQTVDQMSNASQSLSANSQIASSSVDEVSASAEETDQQVKANAEAAQNASRYVGSAVEFASEGAGKVREMVGAMDGIKTSSQDIAKIIKVIDEIAFQTNLLALNAAVEAARAGQHGRGFAVVAQEVRNLAGRSAKAARETSDLIEDASNRVNSGVRIADETSNAFTKITTEIQQVKSIVEDIDRASEEQARGVAQISQAIADIAKTTLSTSQQADELATTSAQMNSAAQQMTAEIRRFKLKRMADGGQSFMTADQLTPEMMAQLQRMMGGMKNGAKPAKSSPSVDQDARGYGPF</sequence>